<sequence length="604" mass="65224">MTTTSSSTASSSMTRYAGLSGIDVDSLVKTAMKGYQTKVDQQIQKRDVLEIKQKLYRQVLTDTRSFYNKYIDIAKSDSLMLSSNYKAVSFKSDNEGAVTAKALSGAKIDNYTVDVTSIAKPSSLTIDDSKIVAGNKIKIQGIEFELEGASKTEIATNLTNSLKAKGISINARYTQFSTNSTTGMVLESSVLGASSPDFTAQVMGTATTNNLDVTSGTDTAEAFSNNIAPGNIVAGNMITVNGKQFKLTGANGDEINTNLNAALDSAGIKVNATYNDTDGMKLTADDKGAANNFTASIRVYTESPETEMKASVDGTKGTDAGITVTNSKGEKYTYTGNANTFTVDDVVFTVNQKPTSSVTLSGKSDTTDIKDKIVKFVNDYNTMITNLNKDIMIKHDRNYSPLTSDQKEAMSESQIKLWDEKVETGQLYRDSDISRITSSMKEAMRSVMDGSGMTLEKIGITPVKDYAGTTNGTFAIDEEKLTSALQNNIEDVKDLFIGQPDATATTDAEKNSQTGILNKLKSNLYSEVMKSDSALAKKVGIEGTASFTTNTITKSISDYEKKITNMQKALATRQQALYSKYANIEEMMNKYNSQQSYLASSLGS</sequence>
<name>A0A1S8NIS9_CLOSA</name>
<dbReference type="EMBL" id="LZYZ01000001">
    <property type="protein sequence ID" value="OOM16272.1"/>
    <property type="molecule type" value="Genomic_DNA"/>
</dbReference>
<protein>
    <recommendedName>
        <fullName evidence="5">Flagellar hook-associated protein 2</fullName>
        <shortName evidence="5">HAP2</shortName>
    </recommendedName>
    <alternativeName>
        <fullName evidence="5">Flagellar cap protein</fullName>
    </alternativeName>
</protein>
<dbReference type="InterPro" id="IPR040026">
    <property type="entry name" value="FliD"/>
</dbReference>
<keyword evidence="4 5" id="KW-0975">Bacterial flagellum</keyword>
<keyword evidence="8" id="KW-0966">Cell projection</keyword>
<organism evidence="8 9">
    <name type="scientific">Clostridium saccharobutylicum</name>
    <dbReference type="NCBI Taxonomy" id="169679"/>
    <lineage>
        <taxon>Bacteria</taxon>
        <taxon>Bacillati</taxon>
        <taxon>Bacillota</taxon>
        <taxon>Clostridia</taxon>
        <taxon>Eubacteriales</taxon>
        <taxon>Clostridiaceae</taxon>
        <taxon>Clostridium</taxon>
    </lineage>
</organism>
<feature type="domain" description="Flagellar hook-associated protein 2 C-terminal" evidence="7">
    <location>
        <begin position="317"/>
        <end position="593"/>
    </location>
</feature>
<comment type="similarity">
    <text evidence="1 5">Belongs to the FliD family.</text>
</comment>
<evidence type="ECO:0000259" key="7">
    <source>
        <dbReference type="Pfam" id="PF07195"/>
    </source>
</evidence>
<evidence type="ECO:0000313" key="8">
    <source>
        <dbReference type="EMBL" id="OOM16272.1"/>
    </source>
</evidence>
<comment type="function">
    <text evidence="5">Required for morphogenesis and for the elongation of the flagellar filament by facilitating polymerization of the flagellin monomers at the tip of growing filament. Forms a capping structure, which prevents flagellin subunits (transported through the central channel of the flagellum) from leaking out without polymerization at the distal end.</text>
</comment>
<evidence type="ECO:0000256" key="5">
    <source>
        <dbReference type="RuleBase" id="RU362066"/>
    </source>
</evidence>
<evidence type="ECO:0000256" key="3">
    <source>
        <dbReference type="ARBA" id="ARBA00023054"/>
    </source>
</evidence>
<keyword evidence="8" id="KW-0969">Cilium</keyword>
<dbReference type="Pfam" id="PF07195">
    <property type="entry name" value="FliD_C"/>
    <property type="match status" value="1"/>
</dbReference>
<dbReference type="GO" id="GO:0007155">
    <property type="term" value="P:cell adhesion"/>
    <property type="evidence" value="ECO:0007669"/>
    <property type="project" value="InterPro"/>
</dbReference>
<keyword evidence="5" id="KW-0964">Secreted</keyword>
<evidence type="ECO:0000256" key="1">
    <source>
        <dbReference type="ARBA" id="ARBA00009764"/>
    </source>
</evidence>
<dbReference type="InterPro" id="IPR010809">
    <property type="entry name" value="FliD_C"/>
</dbReference>
<dbReference type="RefSeq" id="WP_077864005.1">
    <property type="nucleotide sequence ID" value="NZ_LZYZ01000001.1"/>
</dbReference>
<dbReference type="PANTHER" id="PTHR30288">
    <property type="entry name" value="FLAGELLAR CAP/ASSEMBLY PROTEIN FLID"/>
    <property type="match status" value="1"/>
</dbReference>
<dbReference type="Proteomes" id="UP000191154">
    <property type="component" value="Unassembled WGS sequence"/>
</dbReference>
<evidence type="ECO:0000256" key="2">
    <source>
        <dbReference type="ARBA" id="ARBA00011255"/>
    </source>
</evidence>
<evidence type="ECO:0000256" key="4">
    <source>
        <dbReference type="ARBA" id="ARBA00023143"/>
    </source>
</evidence>
<comment type="subcellular location">
    <subcellularLocation>
        <location evidence="5">Secreted</location>
    </subcellularLocation>
    <subcellularLocation>
        <location evidence="5">Bacterial flagellum</location>
    </subcellularLocation>
</comment>
<keyword evidence="8" id="KW-0282">Flagellum</keyword>
<evidence type="ECO:0000259" key="6">
    <source>
        <dbReference type="Pfam" id="PF02465"/>
    </source>
</evidence>
<dbReference type="GO" id="GO:0005576">
    <property type="term" value="C:extracellular region"/>
    <property type="evidence" value="ECO:0007669"/>
    <property type="project" value="UniProtKB-SubCell"/>
</dbReference>
<proteinExistence type="inferred from homology"/>
<dbReference type="AlphaFoldDB" id="A0A1S8NIS9"/>
<comment type="caution">
    <text evidence="8">The sequence shown here is derived from an EMBL/GenBank/DDBJ whole genome shotgun (WGS) entry which is preliminary data.</text>
</comment>
<dbReference type="Pfam" id="PF02465">
    <property type="entry name" value="FliD_N"/>
    <property type="match status" value="1"/>
</dbReference>
<feature type="domain" description="Flagellar hook-associated protein 2 N-terminal" evidence="6">
    <location>
        <begin position="20"/>
        <end position="120"/>
    </location>
</feature>
<dbReference type="PANTHER" id="PTHR30288:SF0">
    <property type="entry name" value="FLAGELLAR HOOK-ASSOCIATED PROTEIN 2"/>
    <property type="match status" value="1"/>
</dbReference>
<evidence type="ECO:0000313" key="9">
    <source>
        <dbReference type="Proteomes" id="UP000191154"/>
    </source>
</evidence>
<dbReference type="InterPro" id="IPR003481">
    <property type="entry name" value="FliD_N"/>
</dbReference>
<accession>A0A1S8NIS9</accession>
<dbReference type="GO" id="GO:0071973">
    <property type="term" value="P:bacterial-type flagellum-dependent cell motility"/>
    <property type="evidence" value="ECO:0007669"/>
    <property type="project" value="TreeGrafter"/>
</dbReference>
<gene>
    <name evidence="8" type="ORF">CLOSAC_05430</name>
</gene>
<comment type="subunit">
    <text evidence="2 5">Homopentamer.</text>
</comment>
<dbReference type="GO" id="GO:0009424">
    <property type="term" value="C:bacterial-type flagellum hook"/>
    <property type="evidence" value="ECO:0007669"/>
    <property type="project" value="UniProtKB-UniRule"/>
</dbReference>
<reference evidence="8 9" key="1">
    <citation type="submission" date="2016-05" db="EMBL/GenBank/DDBJ databases">
        <title>Microbial solvent formation.</title>
        <authorList>
            <person name="Poehlein A."/>
            <person name="Montoya Solano J.D."/>
            <person name="Flitsch S."/>
            <person name="Krabben P."/>
            <person name="Duerre P."/>
            <person name="Daniel R."/>
        </authorList>
    </citation>
    <scope>NUCLEOTIDE SEQUENCE [LARGE SCALE GENOMIC DNA]</scope>
    <source>
        <strain evidence="8 9">L1-8</strain>
    </source>
</reference>
<dbReference type="GO" id="GO:0009421">
    <property type="term" value="C:bacterial-type flagellum filament cap"/>
    <property type="evidence" value="ECO:0007669"/>
    <property type="project" value="InterPro"/>
</dbReference>
<keyword evidence="3" id="KW-0175">Coiled coil</keyword>